<dbReference type="EMBL" id="JAVFWL010000002">
    <property type="protein sequence ID" value="KAK6734354.1"/>
    <property type="molecule type" value="Genomic_DNA"/>
</dbReference>
<protein>
    <submittedName>
        <fullName evidence="2">Uncharacterized protein</fullName>
    </submittedName>
</protein>
<accession>A0ABR1C8X9</accession>
<sequence length="271" mass="30817">MMVLIEDDSGCLRTVGAEELMRRRKYRCRDIEKLFKVVASLDKPIHVMPHRRDFVTFKKDSLSRAEGQLRRREHIADNDASRARIIDAGETQRPQGGTSEQIWRRAASESPALARQLWITWDVREKTSDDARIELFSDSFRRAGEIEEHTLQARAGVWSVAQLCGRRYPDIAKKCYCPANCQCPTQRSQILGIFGNKPPFRNAELPEIVDPKLLRPLGVDAQFTRDTKSHRPSNTDEWIGTVRAVDGEGLTEPCSGTTRIDEDEGNHTSGR</sequence>
<reference evidence="2 3" key="1">
    <citation type="submission" date="2023-08" db="EMBL/GenBank/DDBJ databases">
        <title>A Necator americanus chromosomal reference genome.</title>
        <authorList>
            <person name="Ilik V."/>
            <person name="Petrzelkova K.J."/>
            <person name="Pardy F."/>
            <person name="Fuh T."/>
            <person name="Niatou-Singa F.S."/>
            <person name="Gouil Q."/>
            <person name="Baker L."/>
            <person name="Ritchie M.E."/>
            <person name="Jex A.R."/>
            <person name="Gazzola D."/>
            <person name="Li H."/>
            <person name="Toshio Fujiwara R."/>
            <person name="Zhan B."/>
            <person name="Aroian R.V."/>
            <person name="Pafco B."/>
            <person name="Schwarz E.M."/>
        </authorList>
    </citation>
    <scope>NUCLEOTIDE SEQUENCE [LARGE SCALE GENOMIC DNA]</scope>
    <source>
        <strain evidence="2 3">Aroian</strain>
        <tissue evidence="2">Whole animal</tissue>
    </source>
</reference>
<proteinExistence type="predicted"/>
<comment type="caution">
    <text evidence="2">The sequence shown here is derived from an EMBL/GenBank/DDBJ whole genome shotgun (WGS) entry which is preliminary data.</text>
</comment>
<name>A0ABR1C8X9_NECAM</name>
<gene>
    <name evidence="2" type="primary">Necator_chrII.g5666</name>
    <name evidence="2" type="ORF">RB195_017873</name>
</gene>
<keyword evidence="3" id="KW-1185">Reference proteome</keyword>
<evidence type="ECO:0000313" key="3">
    <source>
        <dbReference type="Proteomes" id="UP001303046"/>
    </source>
</evidence>
<dbReference type="Proteomes" id="UP001303046">
    <property type="component" value="Unassembled WGS sequence"/>
</dbReference>
<evidence type="ECO:0000256" key="1">
    <source>
        <dbReference type="SAM" id="MobiDB-lite"/>
    </source>
</evidence>
<feature type="region of interest" description="Disordered" evidence="1">
    <location>
        <begin position="247"/>
        <end position="271"/>
    </location>
</feature>
<organism evidence="2 3">
    <name type="scientific">Necator americanus</name>
    <name type="common">Human hookworm</name>
    <dbReference type="NCBI Taxonomy" id="51031"/>
    <lineage>
        <taxon>Eukaryota</taxon>
        <taxon>Metazoa</taxon>
        <taxon>Ecdysozoa</taxon>
        <taxon>Nematoda</taxon>
        <taxon>Chromadorea</taxon>
        <taxon>Rhabditida</taxon>
        <taxon>Rhabditina</taxon>
        <taxon>Rhabditomorpha</taxon>
        <taxon>Strongyloidea</taxon>
        <taxon>Ancylostomatidae</taxon>
        <taxon>Bunostominae</taxon>
        <taxon>Necator</taxon>
    </lineage>
</organism>
<evidence type="ECO:0000313" key="2">
    <source>
        <dbReference type="EMBL" id="KAK6734354.1"/>
    </source>
</evidence>